<feature type="region of interest" description="Disordered" evidence="1">
    <location>
        <begin position="66"/>
        <end position="88"/>
    </location>
</feature>
<evidence type="ECO:0000256" key="1">
    <source>
        <dbReference type="SAM" id="MobiDB-lite"/>
    </source>
</evidence>
<name>A0A3M7Q3U3_BRAPC</name>
<comment type="caution">
    <text evidence="2">The sequence shown here is derived from an EMBL/GenBank/DDBJ whole genome shotgun (WGS) entry which is preliminary data.</text>
</comment>
<feature type="compositionally biased region" description="Basic and acidic residues" evidence="1">
    <location>
        <begin position="69"/>
        <end position="78"/>
    </location>
</feature>
<organism evidence="2 3">
    <name type="scientific">Brachionus plicatilis</name>
    <name type="common">Marine rotifer</name>
    <name type="synonym">Brachionus muelleri</name>
    <dbReference type="NCBI Taxonomy" id="10195"/>
    <lineage>
        <taxon>Eukaryota</taxon>
        <taxon>Metazoa</taxon>
        <taxon>Spiralia</taxon>
        <taxon>Gnathifera</taxon>
        <taxon>Rotifera</taxon>
        <taxon>Eurotatoria</taxon>
        <taxon>Monogononta</taxon>
        <taxon>Pseudotrocha</taxon>
        <taxon>Ploima</taxon>
        <taxon>Brachionidae</taxon>
        <taxon>Brachionus</taxon>
    </lineage>
</organism>
<dbReference type="Proteomes" id="UP000276133">
    <property type="component" value="Unassembled WGS sequence"/>
</dbReference>
<sequence length="113" mass="13175">MYDYSRLCNNKKRHSKNCETKNNSRDCQDDIVCIIARNEHRDELITRCSSTNKTIYPSKEKYTTPISKLNKESSDVSKPKKRTRTTAANKCQQPILKTQCLIKNKFKNLLCTN</sequence>
<accession>A0A3M7Q3U3</accession>
<dbReference type="EMBL" id="REGN01007490">
    <property type="protein sequence ID" value="RNA06100.1"/>
    <property type="molecule type" value="Genomic_DNA"/>
</dbReference>
<keyword evidence="3" id="KW-1185">Reference proteome</keyword>
<dbReference type="AlphaFoldDB" id="A0A3M7Q3U3"/>
<gene>
    <name evidence="2" type="ORF">BpHYR1_007713</name>
</gene>
<evidence type="ECO:0000313" key="2">
    <source>
        <dbReference type="EMBL" id="RNA06100.1"/>
    </source>
</evidence>
<reference evidence="2 3" key="1">
    <citation type="journal article" date="2018" name="Sci. Rep.">
        <title>Genomic signatures of local adaptation to the degree of environmental predictability in rotifers.</title>
        <authorList>
            <person name="Franch-Gras L."/>
            <person name="Hahn C."/>
            <person name="Garcia-Roger E.M."/>
            <person name="Carmona M.J."/>
            <person name="Serra M."/>
            <person name="Gomez A."/>
        </authorList>
    </citation>
    <scope>NUCLEOTIDE SEQUENCE [LARGE SCALE GENOMIC DNA]</scope>
    <source>
        <strain evidence="2">HYR1</strain>
    </source>
</reference>
<proteinExistence type="predicted"/>
<evidence type="ECO:0000313" key="3">
    <source>
        <dbReference type="Proteomes" id="UP000276133"/>
    </source>
</evidence>
<protein>
    <submittedName>
        <fullName evidence="2">Uncharacterized protein</fullName>
    </submittedName>
</protein>